<comment type="caution">
    <text evidence="10">The sequence shown here is derived from an EMBL/GenBank/DDBJ whole genome shotgun (WGS) entry which is preliminary data.</text>
</comment>
<name>A0A401JDJ6_9PROT</name>
<evidence type="ECO:0000313" key="10">
    <source>
        <dbReference type="EMBL" id="GBL45745.1"/>
    </source>
</evidence>
<dbReference type="Gene3D" id="3.60.20.10">
    <property type="entry name" value="Glutamine Phosphoribosylpyrophosphate, subunit 1, domain 1"/>
    <property type="match status" value="1"/>
</dbReference>
<evidence type="ECO:0000256" key="3">
    <source>
        <dbReference type="ARBA" id="ARBA00012737"/>
    </source>
</evidence>
<evidence type="ECO:0000256" key="4">
    <source>
        <dbReference type="ARBA" id="ARBA00022741"/>
    </source>
</evidence>
<keyword evidence="11" id="KW-1185">Reference proteome</keyword>
<dbReference type="PIRSF" id="PIRSF001589">
    <property type="entry name" value="Asn_synthetase_glu-h"/>
    <property type="match status" value="1"/>
</dbReference>
<dbReference type="InterPro" id="IPR029055">
    <property type="entry name" value="Ntn_hydrolases_N"/>
</dbReference>
<evidence type="ECO:0000256" key="5">
    <source>
        <dbReference type="ARBA" id="ARBA00022840"/>
    </source>
</evidence>
<evidence type="ECO:0000256" key="6">
    <source>
        <dbReference type="ARBA" id="ARBA00048741"/>
    </source>
</evidence>
<dbReference type="EC" id="6.3.5.4" evidence="3"/>
<dbReference type="GO" id="GO:0005829">
    <property type="term" value="C:cytosol"/>
    <property type="evidence" value="ECO:0007669"/>
    <property type="project" value="TreeGrafter"/>
</dbReference>
<dbReference type="PANTHER" id="PTHR43284">
    <property type="entry name" value="ASPARAGINE SYNTHETASE (GLUTAMINE-HYDROLYZING)"/>
    <property type="match status" value="1"/>
</dbReference>
<evidence type="ECO:0000256" key="1">
    <source>
        <dbReference type="ARBA" id="ARBA00005187"/>
    </source>
</evidence>
<keyword evidence="5" id="KW-0067">ATP-binding</keyword>
<gene>
    <name evidence="10" type="ORF">SFMTTN_1556</name>
</gene>
<feature type="site" description="Important for beta-aspartyl-AMP intermediate formation" evidence="7">
    <location>
        <position position="349"/>
    </location>
</feature>
<comment type="catalytic activity">
    <reaction evidence="6">
        <text>L-aspartate + L-glutamine + ATP + H2O = L-asparagine + L-glutamate + AMP + diphosphate + H(+)</text>
        <dbReference type="Rhea" id="RHEA:12228"/>
        <dbReference type="ChEBI" id="CHEBI:15377"/>
        <dbReference type="ChEBI" id="CHEBI:15378"/>
        <dbReference type="ChEBI" id="CHEBI:29985"/>
        <dbReference type="ChEBI" id="CHEBI:29991"/>
        <dbReference type="ChEBI" id="CHEBI:30616"/>
        <dbReference type="ChEBI" id="CHEBI:33019"/>
        <dbReference type="ChEBI" id="CHEBI:58048"/>
        <dbReference type="ChEBI" id="CHEBI:58359"/>
        <dbReference type="ChEBI" id="CHEBI:456215"/>
        <dbReference type="EC" id="6.3.5.4"/>
    </reaction>
</comment>
<dbReference type="Pfam" id="PF13537">
    <property type="entry name" value="GATase_7"/>
    <property type="match status" value="1"/>
</dbReference>
<evidence type="ECO:0000313" key="11">
    <source>
        <dbReference type="Proteomes" id="UP000286806"/>
    </source>
</evidence>
<organism evidence="10 11">
    <name type="scientific">Sulfuriferula multivorans</name>
    <dbReference type="NCBI Taxonomy" id="1559896"/>
    <lineage>
        <taxon>Bacteria</taxon>
        <taxon>Pseudomonadati</taxon>
        <taxon>Pseudomonadota</taxon>
        <taxon>Betaproteobacteria</taxon>
        <taxon>Nitrosomonadales</taxon>
        <taxon>Sulfuricellaceae</taxon>
        <taxon>Sulfuriferula</taxon>
    </lineage>
</organism>
<dbReference type="InterPro" id="IPR051786">
    <property type="entry name" value="ASN_synthetase/amidase"/>
</dbReference>
<accession>A0A401JDJ6</accession>
<protein>
    <recommendedName>
        <fullName evidence="3">asparagine synthase (glutamine-hydrolyzing)</fullName>
        <ecNumber evidence="3">6.3.5.4</ecNumber>
    </recommendedName>
</protein>
<dbReference type="PANTHER" id="PTHR43284:SF1">
    <property type="entry name" value="ASPARAGINE SYNTHETASE"/>
    <property type="match status" value="1"/>
</dbReference>
<dbReference type="CDD" id="cd01991">
    <property type="entry name" value="Asn_synthase_B_C"/>
    <property type="match status" value="1"/>
</dbReference>
<dbReference type="Pfam" id="PF00733">
    <property type="entry name" value="Asn_synthase"/>
    <property type="match status" value="1"/>
</dbReference>
<proteinExistence type="inferred from homology"/>
<evidence type="ECO:0000259" key="8">
    <source>
        <dbReference type="Pfam" id="PF00733"/>
    </source>
</evidence>
<dbReference type="InterPro" id="IPR001962">
    <property type="entry name" value="Asn_synthase"/>
</dbReference>
<dbReference type="RefSeq" id="WP_223247736.1">
    <property type="nucleotide sequence ID" value="NZ_BGOW01000014.1"/>
</dbReference>
<dbReference type="InterPro" id="IPR017932">
    <property type="entry name" value="GATase_2_dom"/>
</dbReference>
<dbReference type="GO" id="GO:0006529">
    <property type="term" value="P:asparagine biosynthetic process"/>
    <property type="evidence" value="ECO:0007669"/>
    <property type="project" value="InterPro"/>
</dbReference>
<dbReference type="GO" id="GO:0005524">
    <property type="term" value="F:ATP binding"/>
    <property type="evidence" value="ECO:0007669"/>
    <property type="project" value="UniProtKB-KW"/>
</dbReference>
<dbReference type="SUPFAM" id="SSF56235">
    <property type="entry name" value="N-terminal nucleophile aminohydrolases (Ntn hydrolases)"/>
    <property type="match status" value="1"/>
</dbReference>
<dbReference type="SUPFAM" id="SSF52402">
    <property type="entry name" value="Adenine nucleotide alpha hydrolases-like"/>
    <property type="match status" value="1"/>
</dbReference>
<dbReference type="Proteomes" id="UP000286806">
    <property type="component" value="Unassembled WGS sequence"/>
</dbReference>
<feature type="domain" description="Asparagine synthetase" evidence="8">
    <location>
        <begin position="226"/>
        <end position="607"/>
    </location>
</feature>
<dbReference type="InterPro" id="IPR014729">
    <property type="entry name" value="Rossmann-like_a/b/a_fold"/>
</dbReference>
<dbReference type="GO" id="GO:0004066">
    <property type="term" value="F:asparagine synthase (glutamine-hydrolyzing) activity"/>
    <property type="evidence" value="ECO:0007669"/>
    <property type="project" value="UniProtKB-EC"/>
</dbReference>
<dbReference type="EMBL" id="BGOW01000014">
    <property type="protein sequence ID" value="GBL45745.1"/>
    <property type="molecule type" value="Genomic_DNA"/>
</dbReference>
<comment type="pathway">
    <text evidence="1">Amino-acid biosynthesis; L-asparagine biosynthesis; L-asparagine from L-aspartate (L-Gln route): step 1/1.</text>
</comment>
<evidence type="ECO:0000256" key="2">
    <source>
        <dbReference type="ARBA" id="ARBA00005752"/>
    </source>
</evidence>
<keyword evidence="4" id="KW-0547">Nucleotide-binding</keyword>
<sequence length="614" mass="67516">MAGICGWLDNKLDRVRGQGILDTMCAALGTPSAGLESTLRDGAALAASSPFNDISLYEAGGAIAVLRGRIHSDDLAIASAIARHNPAAGVLAAWRQAGRDGLAQIHGSFALAVCEPASNTLLLAVDRAGAQPLCYAEVAGGLAFAARADALTAHPEVGSTLDQQAIFDFLYFHLVPAPSSIFQGVKKLLPAQFVEWRNGRLSTGFYWHLHYDDHNRASQAELAARFRPILRDSVARAAQGDHLGAFLSGGLDSSTVTGTLAQLSNTPVNTYSIGFEADGFDEMEYARLATRTFTAHAHEYYLKPADIVTAIPIITAAYDEPFANESAVPTYFCAKLAHDDGIRIMLGGDGGDEIFGGNARYAKQKIFEAYGLIPPWLRAGVIEPLAHFPGLATLPPGRKLQSYIHQARVPLPDRMESYNFLHRTPLAEIFNADFLAQIQPDQPGELLREVYQRSDSQHFINRMMHLDLKFTLADNDLRKVGRMTEAAGVEIRYPLLDDALLDFSGEVPVHLKVKGTRLRHFFKEAVRDLLPNEIINKSKHGFGLPFGVWASTHAPLRDLVQDSLAAFERRHILQPTYLAELRRQHQSGHATYYGVMIWVVVMLERWLAHRDLKP</sequence>
<comment type="similarity">
    <text evidence="2">Belongs to the asparagine synthetase family.</text>
</comment>
<evidence type="ECO:0000259" key="9">
    <source>
        <dbReference type="Pfam" id="PF13537"/>
    </source>
</evidence>
<evidence type="ECO:0000256" key="7">
    <source>
        <dbReference type="PIRSR" id="PIRSR001589-3"/>
    </source>
</evidence>
<feature type="domain" description="Glutamine amidotransferase type-2" evidence="9">
    <location>
        <begin position="90"/>
        <end position="152"/>
    </location>
</feature>
<dbReference type="InterPro" id="IPR006426">
    <property type="entry name" value="Asn_synth_AEB"/>
</dbReference>
<dbReference type="Gene3D" id="3.40.50.620">
    <property type="entry name" value="HUPs"/>
    <property type="match status" value="1"/>
</dbReference>
<reference evidence="10 11" key="1">
    <citation type="journal article" date="2019" name="Front. Microbiol.">
        <title>Genomes of Neutrophilic Sulfur-Oxidizing Chemolithoautotrophs Representing 9 Proteobacterial Species From 8 Genera.</title>
        <authorList>
            <person name="Watanabe T."/>
            <person name="Kojima H."/>
            <person name="Umezawa K."/>
            <person name="Hori C."/>
            <person name="Takasuka T.E."/>
            <person name="Kato Y."/>
            <person name="Fukui M."/>
        </authorList>
    </citation>
    <scope>NUCLEOTIDE SEQUENCE [LARGE SCALE GENOMIC DNA]</scope>
    <source>
        <strain evidence="10 11">TTN</strain>
    </source>
</reference>
<dbReference type="AlphaFoldDB" id="A0A401JDJ6"/>